<evidence type="ECO:0000256" key="3">
    <source>
        <dbReference type="ARBA" id="ARBA00022490"/>
    </source>
</evidence>
<comment type="caution">
    <text evidence="13">The sequence shown here is derived from an EMBL/GenBank/DDBJ whole genome shotgun (WGS) entry which is preliminary data.</text>
</comment>
<evidence type="ECO:0000313" key="14">
    <source>
        <dbReference type="Proteomes" id="UP000315525"/>
    </source>
</evidence>
<dbReference type="Gene3D" id="3.30.930.10">
    <property type="entry name" value="Bira Bifunctional Protein, Domain 2"/>
    <property type="match status" value="1"/>
</dbReference>
<feature type="binding site" evidence="11">
    <location>
        <begin position="391"/>
        <end position="393"/>
    </location>
    <ligand>
        <name>L-phenylalanine</name>
        <dbReference type="ChEBI" id="CHEBI:58095"/>
    </ligand>
</feature>
<keyword evidence="8 11" id="KW-0460">Magnesium</keyword>
<evidence type="ECO:0000256" key="4">
    <source>
        <dbReference type="ARBA" id="ARBA00022598"/>
    </source>
</evidence>
<dbReference type="NCBIfam" id="TIGR00468">
    <property type="entry name" value="pheS"/>
    <property type="match status" value="1"/>
</dbReference>
<evidence type="ECO:0000256" key="7">
    <source>
        <dbReference type="ARBA" id="ARBA00022840"/>
    </source>
</evidence>
<feature type="binding site" evidence="11">
    <location>
        <position position="352"/>
    </location>
    <ligand>
        <name>L-phenylalanine</name>
        <dbReference type="ChEBI" id="CHEBI:58095"/>
    </ligand>
</feature>
<dbReference type="Proteomes" id="UP000315525">
    <property type="component" value="Unassembled WGS sequence"/>
</dbReference>
<dbReference type="GO" id="GO:0000287">
    <property type="term" value="F:magnesium ion binding"/>
    <property type="evidence" value="ECO:0007669"/>
    <property type="project" value="UniProtKB-UniRule"/>
</dbReference>
<comment type="similarity">
    <text evidence="2 11">Belongs to the class-II aminoacyl-tRNA synthetase family. Phe-tRNA synthetase alpha subunit type 2 subfamily.</text>
</comment>
<evidence type="ECO:0000256" key="6">
    <source>
        <dbReference type="ARBA" id="ARBA00022741"/>
    </source>
</evidence>
<name>A0A523UN70_UNCT6</name>
<dbReference type="HAMAP" id="MF_00282">
    <property type="entry name" value="Phe_tRNA_synth_alpha2"/>
    <property type="match status" value="1"/>
</dbReference>
<evidence type="ECO:0000256" key="10">
    <source>
        <dbReference type="ARBA" id="ARBA00023146"/>
    </source>
</evidence>
<dbReference type="EMBL" id="SOJN01000148">
    <property type="protein sequence ID" value="TET43751.1"/>
    <property type="molecule type" value="Genomic_DNA"/>
</dbReference>
<reference evidence="13 14" key="1">
    <citation type="submission" date="2019-03" db="EMBL/GenBank/DDBJ databases">
        <title>Metabolic potential of uncultured bacteria and archaea associated with petroleum seepage in deep-sea sediments.</title>
        <authorList>
            <person name="Dong X."/>
            <person name="Hubert C."/>
        </authorList>
    </citation>
    <scope>NUCLEOTIDE SEQUENCE [LARGE SCALE GENOMIC DNA]</scope>
    <source>
        <strain evidence="13">E44_bin18</strain>
    </source>
</reference>
<feature type="binding site" evidence="11">
    <location>
        <position position="433"/>
    </location>
    <ligand>
        <name>Mg(2+)</name>
        <dbReference type="ChEBI" id="CHEBI:18420"/>
        <note>ligand shared with heterodimeric partner</note>
    </ligand>
</feature>
<dbReference type="InterPro" id="IPR002319">
    <property type="entry name" value="Phenylalanyl-tRNA_Synthase"/>
</dbReference>
<dbReference type="InterPro" id="IPR045864">
    <property type="entry name" value="aa-tRNA-synth_II/BPL/LPL"/>
</dbReference>
<dbReference type="FunFam" id="3.30.930.10:FF:000095">
    <property type="entry name" value="Phenylalanine--tRNA ligase alpha subunit"/>
    <property type="match status" value="1"/>
</dbReference>
<evidence type="ECO:0000256" key="9">
    <source>
        <dbReference type="ARBA" id="ARBA00022917"/>
    </source>
</evidence>
<dbReference type="GO" id="GO:0004826">
    <property type="term" value="F:phenylalanine-tRNA ligase activity"/>
    <property type="evidence" value="ECO:0007669"/>
    <property type="project" value="UniProtKB-UniRule"/>
</dbReference>
<dbReference type="EC" id="6.1.1.20" evidence="11"/>
<comment type="subunit">
    <text evidence="11">Tetramer of two alpha and two beta subunits.</text>
</comment>
<proteinExistence type="inferred from homology"/>
<evidence type="ECO:0000256" key="11">
    <source>
        <dbReference type="HAMAP-Rule" id="MF_00282"/>
    </source>
</evidence>
<gene>
    <name evidence="11" type="primary">pheS</name>
    <name evidence="13" type="ORF">E3J62_12425</name>
</gene>
<comment type="cofactor">
    <cofactor evidence="11">
        <name>Mg(2+)</name>
        <dbReference type="ChEBI" id="CHEBI:18420"/>
    </cofactor>
    <text evidence="11">Binds 2 magnesium ions per tetramer.</text>
</comment>
<dbReference type="GO" id="GO:0005737">
    <property type="term" value="C:cytoplasm"/>
    <property type="evidence" value="ECO:0007669"/>
    <property type="project" value="UniProtKB-SubCell"/>
</dbReference>
<dbReference type="PANTHER" id="PTHR11538:SF40">
    <property type="entry name" value="PHENYLALANINE--TRNA LIGASE ALPHA SUBUNIT"/>
    <property type="match status" value="1"/>
</dbReference>
<evidence type="ECO:0000256" key="8">
    <source>
        <dbReference type="ARBA" id="ARBA00022842"/>
    </source>
</evidence>
<feature type="binding site" evidence="11">
    <location>
        <position position="431"/>
    </location>
    <ligand>
        <name>L-phenylalanine</name>
        <dbReference type="ChEBI" id="CHEBI:58095"/>
    </ligand>
</feature>
<dbReference type="SUPFAM" id="SSF55681">
    <property type="entry name" value="Class II aaRS and biotin synthetases"/>
    <property type="match status" value="1"/>
</dbReference>
<keyword evidence="10 11" id="KW-0030">Aminoacyl-tRNA synthetase</keyword>
<comment type="catalytic activity">
    <reaction evidence="11">
        <text>tRNA(Phe) + L-phenylalanine + ATP = L-phenylalanyl-tRNA(Phe) + AMP + diphosphate + H(+)</text>
        <dbReference type="Rhea" id="RHEA:19413"/>
        <dbReference type="Rhea" id="RHEA-COMP:9668"/>
        <dbReference type="Rhea" id="RHEA-COMP:9699"/>
        <dbReference type="ChEBI" id="CHEBI:15378"/>
        <dbReference type="ChEBI" id="CHEBI:30616"/>
        <dbReference type="ChEBI" id="CHEBI:33019"/>
        <dbReference type="ChEBI" id="CHEBI:58095"/>
        <dbReference type="ChEBI" id="CHEBI:78442"/>
        <dbReference type="ChEBI" id="CHEBI:78531"/>
        <dbReference type="ChEBI" id="CHEBI:456215"/>
        <dbReference type="EC" id="6.1.1.20"/>
    </reaction>
</comment>
<dbReference type="GO" id="GO:0000049">
    <property type="term" value="F:tRNA binding"/>
    <property type="evidence" value="ECO:0007669"/>
    <property type="project" value="InterPro"/>
</dbReference>
<comment type="subcellular location">
    <subcellularLocation>
        <location evidence="1 11">Cytoplasm</location>
    </subcellularLocation>
</comment>
<keyword evidence="5 11" id="KW-0479">Metal-binding</keyword>
<dbReference type="AlphaFoldDB" id="A0A523UN70"/>
<keyword evidence="7 11" id="KW-0067">ATP-binding</keyword>
<evidence type="ECO:0000256" key="5">
    <source>
        <dbReference type="ARBA" id="ARBA00022723"/>
    </source>
</evidence>
<evidence type="ECO:0000256" key="2">
    <source>
        <dbReference type="ARBA" id="ARBA00006703"/>
    </source>
</evidence>
<protein>
    <recommendedName>
        <fullName evidence="11">Phenylalanine--tRNA ligase alpha subunit</fullName>
        <ecNumber evidence="11">6.1.1.20</ecNumber>
    </recommendedName>
    <alternativeName>
        <fullName evidence="11">Phenylalanyl-tRNA synthetase alpha subunit</fullName>
        <shortName evidence="11">PheRS</shortName>
    </alternativeName>
</protein>
<feature type="binding site" evidence="11">
    <location>
        <position position="457"/>
    </location>
    <ligand>
        <name>L-phenylalanine</name>
        <dbReference type="ChEBI" id="CHEBI:58095"/>
    </ligand>
</feature>
<dbReference type="CDD" id="cd00496">
    <property type="entry name" value="PheRS_alpha_core"/>
    <property type="match status" value="1"/>
</dbReference>
<dbReference type="Pfam" id="PF01409">
    <property type="entry name" value="tRNA-synt_2d"/>
    <property type="match status" value="1"/>
</dbReference>
<dbReference type="InterPro" id="IPR006195">
    <property type="entry name" value="aa-tRNA-synth_II"/>
</dbReference>
<feature type="domain" description="Aminoacyl-transfer RNA synthetases class-II family profile" evidence="12">
    <location>
        <begin position="251"/>
        <end position="504"/>
    </location>
</feature>
<dbReference type="InterPro" id="IPR004529">
    <property type="entry name" value="Phe-tRNA-synth_IIc_asu"/>
</dbReference>
<keyword evidence="9 11" id="KW-0648">Protein biosynthesis</keyword>
<evidence type="ECO:0000256" key="1">
    <source>
        <dbReference type="ARBA" id="ARBA00004496"/>
    </source>
</evidence>
<sequence>MRKLPENEYVALTTLSRLERPAPFDSLVAQSGMDQSKLMAAAISLKEQDLIVIQEEAGTLISLADNGKIYAEQLFPERRALKAIQDAGGKVKISTLAQLIDIPDLDSRRIVKWLSQKGWCAKEEDNLVVTDKGKQAAKKKGQDEMLVDVLSQKGTADIKSLKENGIDVEAAQRLLKGRTRIVKVRSKKLRLVNLTEKGKKLVSEGIEPEKQATTLTYEMLATGKWREVSLKSYDVSLPGAVTYPGKSHPLRRIIDEARQVFLEMGFTEIVSPYVDSSFWVFDALFQPQDHPAREMQDTFYMSAPRRSKLPPKKFVEPVKATHQNGGKTGSTGWGYKWDIEKARRNVLRTHTTATTIRYLAAHPEPPQKVFNIGRNFRREKITFKHLIEFYQVDGIVIDEKASLSTLLGTLAEFYKKIGFPKVVFRPSFFPYTEPSVEAFAWLEAKDAWIELGGAGIFRAEVTRPLNCHVPVLAWGLSIERIAMMRFGLSDIRKLYWSDIDWLREAELCR</sequence>
<keyword evidence="6 11" id="KW-0547">Nucleotide-binding</keyword>
<accession>A0A523UN70</accession>
<keyword evidence="4 11" id="KW-0436">Ligase</keyword>
<dbReference type="InterPro" id="IPR022917">
    <property type="entry name" value="Phe_tRNA_ligase_alpha_bac/arc"/>
</dbReference>
<evidence type="ECO:0000259" key="12">
    <source>
        <dbReference type="PROSITE" id="PS50862"/>
    </source>
</evidence>
<organism evidence="13 14">
    <name type="scientific">candidate division TA06 bacterium</name>
    <dbReference type="NCBI Taxonomy" id="2250710"/>
    <lineage>
        <taxon>Bacteria</taxon>
        <taxon>Bacteria division TA06</taxon>
    </lineage>
</organism>
<evidence type="ECO:0000313" key="13">
    <source>
        <dbReference type="EMBL" id="TET43751.1"/>
    </source>
</evidence>
<keyword evidence="3 11" id="KW-0963">Cytoplasm</keyword>
<dbReference type="PROSITE" id="PS50862">
    <property type="entry name" value="AA_TRNA_LIGASE_II"/>
    <property type="match status" value="1"/>
</dbReference>
<dbReference type="GO" id="GO:0005524">
    <property type="term" value="F:ATP binding"/>
    <property type="evidence" value="ECO:0007669"/>
    <property type="project" value="UniProtKB-UniRule"/>
</dbReference>
<dbReference type="PANTHER" id="PTHR11538">
    <property type="entry name" value="PHENYLALANYL-TRNA SYNTHETASE"/>
    <property type="match status" value="1"/>
</dbReference>
<dbReference type="GO" id="GO:0006432">
    <property type="term" value="P:phenylalanyl-tRNA aminoacylation"/>
    <property type="evidence" value="ECO:0007669"/>
    <property type="project" value="UniProtKB-UniRule"/>
</dbReference>
<dbReference type="NCBIfam" id="NF003210">
    <property type="entry name" value="PRK04172.1"/>
    <property type="match status" value="1"/>
</dbReference>